<dbReference type="HOGENOM" id="CLU_036889_0_0_0"/>
<sequence length="435" mass="47451">MILDGSWPNDPHAAHVHTALRQQLGLRGWNTEHLLLREQNISNCAGDFFCWVKTPGICIANDANRMIAAAIVRSDLMIYLNPITFGGYSSVLKRMIDHQIQNISPYFTNVGGETHHKKRYKYYPSMLVIGWQDQPDARSEAIFGHLAHRNALNMHAPALVYGTLKPKIPITAQLETWLTMVSHGISSPAPNLPSPQIAPAATQPLRHATLLVGSPRGSASTSASLGEYLMEQLVARGVAVQQFSLYRALSNPEQMQELLSTLDHTDLAVLSFPLYIDSLPGPVVAVLEKIAAHRREHAPSTPQRFAAIANCGFPEAHHNQNALAVCESFAHESGFGWAGALALGEGAGMINGQPLKQLGMHIAPIRRVLSMVAIGLVEQGVIPAEASDLMAQPIIPPWLYTMVGGLNWERVALEYGATHAIGQQPYTSSECEERA</sequence>
<proteinExistence type="predicted"/>
<name>E1IH51_9CHLR</name>
<dbReference type="GO" id="GO:0016491">
    <property type="term" value="F:oxidoreductase activity"/>
    <property type="evidence" value="ECO:0007669"/>
    <property type="project" value="InterPro"/>
</dbReference>
<evidence type="ECO:0000256" key="2">
    <source>
        <dbReference type="ARBA" id="ARBA00022643"/>
    </source>
</evidence>
<keyword evidence="5" id="KW-1185">Reference proteome</keyword>
<organism evidence="4 5">
    <name type="scientific">Oscillochloris trichoides DG-6</name>
    <dbReference type="NCBI Taxonomy" id="765420"/>
    <lineage>
        <taxon>Bacteria</taxon>
        <taxon>Bacillati</taxon>
        <taxon>Chloroflexota</taxon>
        <taxon>Chloroflexia</taxon>
        <taxon>Chloroflexales</taxon>
        <taxon>Chloroflexineae</taxon>
        <taxon>Oscillochloridaceae</taxon>
        <taxon>Oscillochloris</taxon>
    </lineage>
</organism>
<dbReference type="SUPFAM" id="SSF52218">
    <property type="entry name" value="Flavoproteins"/>
    <property type="match status" value="2"/>
</dbReference>
<dbReference type="Proteomes" id="UP000054010">
    <property type="component" value="Unassembled WGS sequence"/>
</dbReference>
<dbReference type="PANTHER" id="PTHR43278:SF2">
    <property type="entry name" value="IRON-SULFUR FLAVOPROTEIN"/>
    <property type="match status" value="1"/>
</dbReference>
<dbReference type="Pfam" id="PF03358">
    <property type="entry name" value="FMN_red"/>
    <property type="match status" value="1"/>
</dbReference>
<feature type="domain" description="NADPH-dependent FMN reductase-like" evidence="3">
    <location>
        <begin position="13"/>
        <end position="100"/>
    </location>
</feature>
<evidence type="ECO:0000259" key="3">
    <source>
        <dbReference type="Pfam" id="PF03358"/>
    </source>
</evidence>
<dbReference type="InterPro" id="IPR051796">
    <property type="entry name" value="ISF_SsuE-like"/>
</dbReference>
<comment type="caution">
    <text evidence="4">The sequence shown here is derived from an EMBL/GenBank/DDBJ whole genome shotgun (WGS) entry which is preliminary data.</text>
</comment>
<dbReference type="InterPro" id="IPR029039">
    <property type="entry name" value="Flavoprotein-like_sf"/>
</dbReference>
<dbReference type="Gene3D" id="3.40.50.360">
    <property type="match status" value="2"/>
</dbReference>
<reference evidence="4 5" key="1">
    <citation type="journal article" date="2011" name="J. Bacteriol.">
        <title>Draft genome sequence of the anoxygenic filamentous phototrophic bacterium Oscillochloris trichoides subsp. DG-6.</title>
        <authorList>
            <person name="Kuznetsov B.B."/>
            <person name="Ivanovsky R.N."/>
            <person name="Keppen O.I."/>
            <person name="Sukhacheva M.V."/>
            <person name="Bumazhkin B.K."/>
            <person name="Patutina E.O."/>
            <person name="Beletsky A.V."/>
            <person name="Mardanov A.V."/>
            <person name="Baslerov R.V."/>
            <person name="Panteleeva A.N."/>
            <person name="Kolganova T.V."/>
            <person name="Ravin N.V."/>
            <person name="Skryabin K.G."/>
        </authorList>
    </citation>
    <scope>NUCLEOTIDE SEQUENCE [LARGE SCALE GENOMIC DNA]</scope>
    <source>
        <strain evidence="4 5">DG-6</strain>
    </source>
</reference>
<accession>E1IH51</accession>
<dbReference type="InterPro" id="IPR005025">
    <property type="entry name" value="FMN_Rdtase-like_dom"/>
</dbReference>
<dbReference type="eggNOG" id="COG0655">
    <property type="taxonomic scope" value="Bacteria"/>
</dbReference>
<dbReference type="STRING" id="765420.OSCT_2652"/>
<dbReference type="EMBL" id="ADVR01000112">
    <property type="protein sequence ID" value="EFO79526.1"/>
    <property type="molecule type" value="Genomic_DNA"/>
</dbReference>
<protein>
    <submittedName>
        <fullName evidence="4">NADPH-dependent FMN reductase</fullName>
    </submittedName>
</protein>
<gene>
    <name evidence="4" type="ORF">OSCT_2652</name>
</gene>
<dbReference type="PANTHER" id="PTHR43278">
    <property type="entry name" value="NAD(P)H-DEPENDENT FMN-CONTAINING OXIDOREDUCTASE YWQN-RELATED"/>
    <property type="match status" value="1"/>
</dbReference>
<dbReference type="AlphaFoldDB" id="E1IH51"/>
<keyword evidence="2" id="KW-0288">FMN</keyword>
<evidence type="ECO:0000313" key="5">
    <source>
        <dbReference type="Proteomes" id="UP000054010"/>
    </source>
</evidence>
<keyword evidence="1" id="KW-0285">Flavoprotein</keyword>
<evidence type="ECO:0000313" key="4">
    <source>
        <dbReference type="EMBL" id="EFO79526.1"/>
    </source>
</evidence>
<evidence type="ECO:0000256" key="1">
    <source>
        <dbReference type="ARBA" id="ARBA00022630"/>
    </source>
</evidence>